<keyword evidence="8" id="KW-0539">Nucleus</keyword>
<keyword evidence="6" id="KW-0779">Telomere</keyword>
<comment type="similarity">
    <text evidence="3">Belongs to the CTC1 family.</text>
</comment>
<dbReference type="GeneTree" id="ENSGT00390000011553"/>
<name>A0A674JUW1_9SAUR</name>
<dbReference type="Pfam" id="PF15489">
    <property type="entry name" value="CTC1"/>
    <property type="match status" value="1"/>
</dbReference>
<evidence type="ECO:0000256" key="4">
    <source>
        <dbReference type="ARBA" id="ARBA00016175"/>
    </source>
</evidence>
<dbReference type="InParanoid" id="A0A674JUW1"/>
<accession>A0A674JUW1</accession>
<dbReference type="PANTHER" id="PTHR14865:SF2">
    <property type="entry name" value="CST COMPLEX SUBUNIT CTC1"/>
    <property type="match status" value="1"/>
</dbReference>
<dbReference type="InterPro" id="IPR042617">
    <property type="entry name" value="CTC1-like"/>
</dbReference>
<keyword evidence="7" id="KW-0238">DNA-binding</keyword>
<sequence length="399" mass="44195">MGSSHPYHSLHAVSLVFSWNLPLIFCLNSSSLHIIILSLFSSFISISDLQCQQRTPCCSHMTWSTSDFKKWAHQGEVILPKQCVLPRTHLILIGYLTDGRRPKGKEKLMDGNLYVQDSTGSIPCELLHFESEWLELLFLFPSWAYIPQTNQGSAGYVEILADPVPVDPRPERVVDTIPVLYPPTAAQLLTVATAICHRFTLHRSKNLACSGRSPYHNFVLHPSLSLKPPQLAWHHMLQLGHGYVLTALSVSSLKASGHKVFVTSFSSCLLPYCAEQVKEQPLEIAWRGGPIQPVSPEATVHLPLELTDEKLPVPAKESKILSYMVRSYPLPAPYSCFQNYVPLNFSSCPAGPMGAICTMGSHFPPGPSALFTLCKLTTFLCVPAPGDHHPSTKRPGWPL</sequence>
<evidence type="ECO:0000256" key="3">
    <source>
        <dbReference type="ARBA" id="ARBA00006332"/>
    </source>
</evidence>
<evidence type="ECO:0000313" key="10">
    <source>
        <dbReference type="Proteomes" id="UP000472274"/>
    </source>
</evidence>
<organism evidence="9 10">
    <name type="scientific">Terrapene triunguis</name>
    <name type="common">Three-toed box turtle</name>
    <dbReference type="NCBI Taxonomy" id="2587831"/>
    <lineage>
        <taxon>Eukaryota</taxon>
        <taxon>Metazoa</taxon>
        <taxon>Chordata</taxon>
        <taxon>Craniata</taxon>
        <taxon>Vertebrata</taxon>
        <taxon>Euteleostomi</taxon>
        <taxon>Archelosauria</taxon>
        <taxon>Testudinata</taxon>
        <taxon>Testudines</taxon>
        <taxon>Cryptodira</taxon>
        <taxon>Durocryptodira</taxon>
        <taxon>Testudinoidea</taxon>
        <taxon>Emydidae</taxon>
        <taxon>Terrapene</taxon>
    </lineage>
</organism>
<dbReference type="GO" id="GO:1990879">
    <property type="term" value="C:CST complex"/>
    <property type="evidence" value="ECO:0007669"/>
    <property type="project" value="TreeGrafter"/>
</dbReference>
<reference evidence="9" key="2">
    <citation type="submission" date="2025-09" db="UniProtKB">
        <authorList>
            <consortium name="Ensembl"/>
        </authorList>
    </citation>
    <scope>IDENTIFICATION</scope>
</reference>
<dbReference type="GO" id="GO:0010833">
    <property type="term" value="P:telomere maintenance via telomere lengthening"/>
    <property type="evidence" value="ECO:0007669"/>
    <property type="project" value="TreeGrafter"/>
</dbReference>
<dbReference type="GO" id="GO:0045740">
    <property type="term" value="P:positive regulation of DNA replication"/>
    <property type="evidence" value="ECO:0007669"/>
    <property type="project" value="TreeGrafter"/>
</dbReference>
<comment type="subcellular location">
    <subcellularLocation>
        <location evidence="2">Chromosome</location>
        <location evidence="2">Telomere</location>
    </subcellularLocation>
    <subcellularLocation>
        <location evidence="1">Nucleus</location>
    </subcellularLocation>
</comment>
<protein>
    <recommendedName>
        <fullName evidence="4">CST complex subunit CTC1</fullName>
    </recommendedName>
</protein>
<proteinExistence type="inferred from homology"/>
<evidence type="ECO:0000256" key="1">
    <source>
        <dbReference type="ARBA" id="ARBA00004123"/>
    </source>
</evidence>
<evidence type="ECO:0000256" key="2">
    <source>
        <dbReference type="ARBA" id="ARBA00004574"/>
    </source>
</evidence>
<dbReference type="AlphaFoldDB" id="A0A674JUW1"/>
<dbReference type="GO" id="GO:0042162">
    <property type="term" value="F:telomeric DNA binding"/>
    <property type="evidence" value="ECO:0007669"/>
    <property type="project" value="TreeGrafter"/>
</dbReference>
<evidence type="ECO:0000256" key="8">
    <source>
        <dbReference type="ARBA" id="ARBA00023242"/>
    </source>
</evidence>
<evidence type="ECO:0000313" key="9">
    <source>
        <dbReference type="Ensembl" id="ENSTMTP00000023807.1"/>
    </source>
</evidence>
<evidence type="ECO:0000256" key="5">
    <source>
        <dbReference type="ARBA" id="ARBA00022454"/>
    </source>
</evidence>
<evidence type="ECO:0000256" key="6">
    <source>
        <dbReference type="ARBA" id="ARBA00022895"/>
    </source>
</evidence>
<dbReference type="GO" id="GO:0003697">
    <property type="term" value="F:single-stranded DNA binding"/>
    <property type="evidence" value="ECO:0007669"/>
    <property type="project" value="InterPro"/>
</dbReference>
<dbReference type="InterPro" id="IPR029156">
    <property type="entry name" value="CTC1"/>
</dbReference>
<dbReference type="PANTHER" id="PTHR14865">
    <property type="entry name" value="CST COMPLEX SUBUNIT CTC1"/>
    <property type="match status" value="1"/>
</dbReference>
<dbReference type="Ensembl" id="ENSTMTT00000024646.1">
    <property type="protein sequence ID" value="ENSTMTP00000023807.1"/>
    <property type="gene ID" value="ENSTMTG00000017347.1"/>
</dbReference>
<reference evidence="9" key="1">
    <citation type="submission" date="2025-08" db="UniProtKB">
        <authorList>
            <consortium name="Ensembl"/>
        </authorList>
    </citation>
    <scope>IDENTIFICATION</scope>
</reference>
<keyword evidence="10" id="KW-1185">Reference proteome</keyword>
<evidence type="ECO:0000256" key="7">
    <source>
        <dbReference type="ARBA" id="ARBA00023125"/>
    </source>
</evidence>
<keyword evidence="5" id="KW-0158">Chromosome</keyword>
<dbReference type="Proteomes" id="UP000472274">
    <property type="component" value="Unplaced"/>
</dbReference>